<feature type="compositionally biased region" description="Basic and acidic residues" evidence="1">
    <location>
        <begin position="685"/>
        <end position="701"/>
    </location>
</feature>
<evidence type="ECO:0000313" key="4">
    <source>
        <dbReference type="Proteomes" id="UP001189429"/>
    </source>
</evidence>
<sequence length="998" mass="111149">MSRHFVVGLFLHTYLALGIVRVHNEKMGRVSMDRMGASAEASADLLFRRTYAAADSLFKRVGLDKTYGMRPAEFSEVMESSWPTSSNASCQDAQPGSMCYHAAAWLQDKGVVNHPEWYPSLSEGSTMQEVQFVLYAMGKAFCPMPCQARFAKPVEDSPDDRVLEVEGGRQVESEAYELSESEQCGDIQEGDWCYLSIMWLKHVGLEKHPDWYPTLIHESSAQKFQAVLHAEHKVGCPMPCSSNSSALASVVEQVATTTGQDVARAVVSPSVKRVDETWTECNNARLGSQCYEAITHVMNESLWKTPEEFPELSPDVTRSEVQEHLYLRGQFGCDRPCPQEQIKKIYRTERVKKSADDMTVEELARYLTHEWDGYVDADEYTSRVATHVVSDKERAFEEYTNAVAANGAPAKEDAEDANASASAGVLSEEDYLPSESEKDVVQEPSGARLPAGDASDECRDSLTGDVCYSAVTWARRVGILQRPKFYPGLSENSTFKDFQAHLHKVRGSICHKPCPDTAGAPPLLWADGAWARRLPDALSAEDGAAAEENATAALTPVEAAPAPVAAAFPEPTSQIPDWQNSTLNSTLEEPAQEQPITEEEILQENKRLRAEVEALTTSEPPLESQRSDRRSKSKQELGATVEATVGFGFSEESLPFVDQDGQGANLTVEEPAPQPEAAAEDEDERLAREEFERQAEAERQLEANSTVQEPAPQPEAAAEDEDERLAREEFERQAEAERPPQAHVTKEATAEEQQVPSPDEQQAPPEITEEAMQQEKSEAEAVTLKEPLPMIDGDGREAESAAEEPAPHPEAATEDAKSSTKEPAPQSEAAEEAAAEAKAAEEAAKAASETKGADQAADVASDASAAEQAAKAAEEPTRQRRRRRRLPQRPRRPWRRRGTPQRQRLQLRPRPQRRRRRFSRRPRLPRMLLRRSELQRRQRQPRSQKTALTRGGHNLLLRRQRPRHWSRRQSRHPSRHTFMMVQASLARVTCRPASRPTT</sequence>
<feature type="region of interest" description="Disordered" evidence="1">
    <location>
        <begin position="653"/>
        <end position="951"/>
    </location>
</feature>
<protein>
    <submittedName>
        <fullName evidence="3">Uncharacterized protein</fullName>
    </submittedName>
</protein>
<feature type="region of interest" description="Disordered" evidence="1">
    <location>
        <begin position="407"/>
        <end position="456"/>
    </location>
</feature>
<keyword evidence="4" id="KW-1185">Reference proteome</keyword>
<feature type="chain" id="PRO_5046099447" evidence="2">
    <location>
        <begin position="19"/>
        <end position="998"/>
    </location>
</feature>
<feature type="compositionally biased region" description="Polar residues" evidence="1">
    <location>
        <begin position="751"/>
        <end position="760"/>
    </location>
</feature>
<feature type="region of interest" description="Disordered" evidence="1">
    <location>
        <begin position="614"/>
        <end position="637"/>
    </location>
</feature>
<dbReference type="Proteomes" id="UP001189429">
    <property type="component" value="Unassembled WGS sequence"/>
</dbReference>
<feature type="compositionally biased region" description="Basic and acidic residues" evidence="1">
    <location>
        <begin position="724"/>
        <end position="749"/>
    </location>
</feature>
<proteinExistence type="predicted"/>
<evidence type="ECO:0000313" key="3">
    <source>
        <dbReference type="EMBL" id="CAK0897320.1"/>
    </source>
</evidence>
<feature type="compositionally biased region" description="Basic residues" evidence="1">
    <location>
        <begin position="879"/>
        <end position="924"/>
    </location>
</feature>
<feature type="compositionally biased region" description="Basic and acidic residues" evidence="1">
    <location>
        <begin position="625"/>
        <end position="635"/>
    </location>
</feature>
<feature type="compositionally biased region" description="Low complexity" evidence="1">
    <location>
        <begin position="845"/>
        <end position="871"/>
    </location>
</feature>
<keyword evidence="2" id="KW-0732">Signal</keyword>
<accession>A0ABN9XCK8</accession>
<name>A0ABN9XCK8_9DINO</name>
<organism evidence="3 4">
    <name type="scientific">Prorocentrum cordatum</name>
    <dbReference type="NCBI Taxonomy" id="2364126"/>
    <lineage>
        <taxon>Eukaryota</taxon>
        <taxon>Sar</taxon>
        <taxon>Alveolata</taxon>
        <taxon>Dinophyceae</taxon>
        <taxon>Prorocentrales</taxon>
        <taxon>Prorocentraceae</taxon>
        <taxon>Prorocentrum</taxon>
    </lineage>
</organism>
<comment type="caution">
    <text evidence="3">The sequence shown here is derived from an EMBL/GenBank/DDBJ whole genome shotgun (WGS) entry which is preliminary data.</text>
</comment>
<evidence type="ECO:0000256" key="1">
    <source>
        <dbReference type="SAM" id="MobiDB-lite"/>
    </source>
</evidence>
<dbReference type="EMBL" id="CAUYUJ010020316">
    <property type="protein sequence ID" value="CAK0897320.1"/>
    <property type="molecule type" value="Genomic_DNA"/>
</dbReference>
<feature type="signal peptide" evidence="2">
    <location>
        <begin position="1"/>
        <end position="18"/>
    </location>
</feature>
<reference evidence="3" key="1">
    <citation type="submission" date="2023-10" db="EMBL/GenBank/DDBJ databases">
        <authorList>
            <person name="Chen Y."/>
            <person name="Shah S."/>
            <person name="Dougan E. K."/>
            <person name="Thang M."/>
            <person name="Chan C."/>
        </authorList>
    </citation>
    <scope>NUCLEOTIDE SEQUENCE [LARGE SCALE GENOMIC DNA]</scope>
</reference>
<gene>
    <name evidence="3" type="ORF">PCOR1329_LOCUS75545</name>
</gene>
<evidence type="ECO:0000256" key="2">
    <source>
        <dbReference type="SAM" id="SignalP"/>
    </source>
</evidence>